<proteinExistence type="predicted"/>
<dbReference type="EMBL" id="JBHRZH010000051">
    <property type="protein sequence ID" value="MFC3766390.1"/>
    <property type="molecule type" value="Genomic_DNA"/>
</dbReference>
<evidence type="ECO:0000313" key="1">
    <source>
        <dbReference type="EMBL" id="MFC3766390.1"/>
    </source>
</evidence>
<reference evidence="2" key="1">
    <citation type="journal article" date="2019" name="Int. J. Syst. Evol. Microbiol.">
        <title>The Global Catalogue of Microorganisms (GCM) 10K type strain sequencing project: providing services to taxonomists for standard genome sequencing and annotation.</title>
        <authorList>
            <consortium name="The Broad Institute Genomics Platform"/>
            <consortium name="The Broad Institute Genome Sequencing Center for Infectious Disease"/>
            <person name="Wu L."/>
            <person name="Ma J."/>
        </authorList>
    </citation>
    <scope>NUCLEOTIDE SEQUENCE [LARGE SCALE GENOMIC DNA]</scope>
    <source>
        <strain evidence="2">CGMCC 4.7241</strain>
    </source>
</reference>
<evidence type="ECO:0000313" key="2">
    <source>
        <dbReference type="Proteomes" id="UP001595699"/>
    </source>
</evidence>
<accession>A0ABV7YQD3</accession>
<dbReference type="RefSeq" id="WP_205118002.1">
    <property type="nucleotide sequence ID" value="NZ_JAFBCM010000001.1"/>
</dbReference>
<dbReference type="Proteomes" id="UP001595699">
    <property type="component" value="Unassembled WGS sequence"/>
</dbReference>
<protein>
    <submittedName>
        <fullName evidence="1">Uncharacterized protein</fullName>
    </submittedName>
</protein>
<name>A0ABV7YQD3_9ACTN</name>
<comment type="caution">
    <text evidence="1">The sequence shown here is derived from an EMBL/GenBank/DDBJ whole genome shotgun (WGS) entry which is preliminary data.</text>
</comment>
<organism evidence="1 2">
    <name type="scientific">Tenggerimyces flavus</name>
    <dbReference type="NCBI Taxonomy" id="1708749"/>
    <lineage>
        <taxon>Bacteria</taxon>
        <taxon>Bacillati</taxon>
        <taxon>Actinomycetota</taxon>
        <taxon>Actinomycetes</taxon>
        <taxon>Propionibacteriales</taxon>
        <taxon>Nocardioidaceae</taxon>
        <taxon>Tenggerimyces</taxon>
    </lineage>
</organism>
<keyword evidence="2" id="KW-1185">Reference proteome</keyword>
<sequence length="55" mass="6274">MRTRNRRDALVGNAPLLVLRESGSVIQFPTSYTREKALADYEAHPEAHPPTERRV</sequence>
<gene>
    <name evidence="1" type="ORF">ACFOUW_36560</name>
</gene>